<keyword evidence="7" id="KW-0346">Stress response</keyword>
<evidence type="ECO:0000256" key="3">
    <source>
        <dbReference type="ARBA" id="ARBA00022722"/>
    </source>
</evidence>
<keyword evidence="4" id="KW-0255">Endonuclease</keyword>
<dbReference type="EMBL" id="QRQM01000016">
    <property type="protein sequence ID" value="RHN05459.1"/>
    <property type="molecule type" value="Genomic_DNA"/>
</dbReference>
<evidence type="ECO:0000256" key="6">
    <source>
        <dbReference type="ARBA" id="ARBA00022884"/>
    </source>
</evidence>
<evidence type="ECO:0000256" key="5">
    <source>
        <dbReference type="ARBA" id="ARBA00022801"/>
    </source>
</evidence>
<dbReference type="Pfam" id="PF07927">
    <property type="entry name" value="HicA_toxin"/>
    <property type="match status" value="1"/>
</dbReference>
<proteinExistence type="inferred from homology"/>
<keyword evidence="3" id="KW-0540">Nuclease</keyword>
<evidence type="ECO:0000313" key="13">
    <source>
        <dbReference type="Proteomes" id="UP000284772"/>
    </source>
</evidence>
<evidence type="ECO:0000256" key="8">
    <source>
        <dbReference type="SAM" id="MobiDB-lite"/>
    </source>
</evidence>
<evidence type="ECO:0000256" key="2">
    <source>
        <dbReference type="ARBA" id="ARBA00022649"/>
    </source>
</evidence>
<dbReference type="Proteomes" id="UP000285013">
    <property type="component" value="Unassembled WGS sequence"/>
</dbReference>
<keyword evidence="5" id="KW-0378">Hydrolase</keyword>
<dbReference type="EMBL" id="QRPE01000020">
    <property type="protein sequence ID" value="RHL90494.1"/>
    <property type="molecule type" value="Genomic_DNA"/>
</dbReference>
<dbReference type="Gene3D" id="3.30.920.30">
    <property type="entry name" value="Hypothetical protein"/>
    <property type="match status" value="1"/>
</dbReference>
<dbReference type="InterPro" id="IPR038570">
    <property type="entry name" value="HicA_sf"/>
</dbReference>
<protein>
    <submittedName>
        <fullName evidence="10">Type II toxin-antitoxin system HicA family toxin</fullName>
    </submittedName>
</protein>
<evidence type="ECO:0000313" key="11">
    <source>
        <dbReference type="EMBL" id="RHN05459.1"/>
    </source>
</evidence>
<name>A0A3E4IMN8_9BACE</name>
<dbReference type="Proteomes" id="UP000286003">
    <property type="component" value="Unassembled WGS sequence"/>
</dbReference>
<keyword evidence="6" id="KW-0694">RNA-binding</keyword>
<dbReference type="InterPro" id="IPR012933">
    <property type="entry name" value="HicA_mRNA_interferase"/>
</dbReference>
<evidence type="ECO:0000256" key="1">
    <source>
        <dbReference type="ARBA" id="ARBA00006620"/>
    </source>
</evidence>
<evidence type="ECO:0000313" key="15">
    <source>
        <dbReference type="Proteomes" id="UP000286003"/>
    </source>
</evidence>
<dbReference type="GO" id="GO:0004519">
    <property type="term" value="F:endonuclease activity"/>
    <property type="evidence" value="ECO:0007669"/>
    <property type="project" value="UniProtKB-KW"/>
</dbReference>
<dbReference type="GeneID" id="56563624"/>
<dbReference type="GO" id="GO:0016787">
    <property type="term" value="F:hydrolase activity"/>
    <property type="evidence" value="ECO:0007669"/>
    <property type="project" value="UniProtKB-KW"/>
</dbReference>
<feature type="compositionally biased region" description="Basic and acidic residues" evidence="8">
    <location>
        <begin position="39"/>
        <end position="53"/>
    </location>
</feature>
<comment type="caution">
    <text evidence="10">The sequence shown here is derived from an EMBL/GenBank/DDBJ whole genome shotgun (WGS) entry which is preliminary data.</text>
</comment>
<dbReference type="GO" id="GO:0003729">
    <property type="term" value="F:mRNA binding"/>
    <property type="evidence" value="ECO:0007669"/>
    <property type="project" value="InterPro"/>
</dbReference>
<organism evidence="10 14">
    <name type="scientific">Bacteroides intestinalis</name>
    <dbReference type="NCBI Taxonomy" id="329854"/>
    <lineage>
        <taxon>Bacteria</taxon>
        <taxon>Pseudomonadati</taxon>
        <taxon>Bacteroidota</taxon>
        <taxon>Bacteroidia</taxon>
        <taxon>Bacteroidales</taxon>
        <taxon>Bacteroidaceae</taxon>
        <taxon>Bacteroides</taxon>
    </lineage>
</organism>
<dbReference type="RefSeq" id="WP_021967148.1">
    <property type="nucleotide sequence ID" value="NZ_BAABZC010000003.1"/>
</dbReference>
<keyword evidence="2" id="KW-1277">Toxin-antitoxin system</keyword>
<dbReference type="SUPFAM" id="SSF54786">
    <property type="entry name" value="YcfA/nrd intein domain"/>
    <property type="match status" value="1"/>
</dbReference>
<evidence type="ECO:0000256" key="4">
    <source>
        <dbReference type="ARBA" id="ARBA00022759"/>
    </source>
</evidence>
<sequence length="60" mass="6729">MKTSELKRVLSANGCYFVSHGGRHDQWFSPITGKTFVVPRHDSQEIPKGTEKSIRKKAGV</sequence>
<evidence type="ECO:0000313" key="14">
    <source>
        <dbReference type="Proteomes" id="UP000285013"/>
    </source>
</evidence>
<evidence type="ECO:0000313" key="9">
    <source>
        <dbReference type="EMBL" id="RGT57273.1"/>
    </source>
</evidence>
<dbReference type="Proteomes" id="UP000284772">
    <property type="component" value="Unassembled WGS sequence"/>
</dbReference>
<feature type="region of interest" description="Disordered" evidence="8">
    <location>
        <begin position="39"/>
        <end position="60"/>
    </location>
</feature>
<evidence type="ECO:0000313" key="10">
    <source>
        <dbReference type="EMBL" id="RHL90494.1"/>
    </source>
</evidence>
<reference evidence="12 16" key="2">
    <citation type="journal article" date="2019" name="Science, e1252229">
        <title>Invertible promoters mediate bacterial phase variation, antibiotic resistance, and host adaptation in the gut.</title>
        <authorList>
            <person name="Jiang X."/>
            <person name="Hall A.B."/>
            <person name="Arthur T.D."/>
            <person name="Plichta D.R."/>
            <person name="Covington C.T."/>
            <person name="Poyet M."/>
            <person name="Crothers J."/>
            <person name="Moses P.L."/>
            <person name="Tolonen A.C."/>
            <person name="Vlamakis H."/>
            <person name="Alm E.J."/>
            <person name="Xavier R.J."/>
        </authorList>
    </citation>
    <scope>NUCLEOTIDE SEQUENCE [LARGE SCALE GENOMIC DNA]</scope>
    <source>
        <strain evidence="12">Bf_0095</strain>
        <strain evidence="16">bf_0095</strain>
    </source>
</reference>
<gene>
    <name evidence="9" type="ORF">DWX27_03670</name>
    <name evidence="11" type="ORF">DWZ32_14535</name>
    <name evidence="10" type="ORF">DWZ95_15515</name>
    <name evidence="12" type="ORF">EAJ06_02735</name>
</gene>
<dbReference type="AlphaFoldDB" id="A0A3E4IMN8"/>
<evidence type="ECO:0000313" key="12">
    <source>
        <dbReference type="EMBL" id="RYT82541.1"/>
    </source>
</evidence>
<keyword evidence="16" id="KW-1185">Reference proteome</keyword>
<evidence type="ECO:0000256" key="7">
    <source>
        <dbReference type="ARBA" id="ARBA00023016"/>
    </source>
</evidence>
<dbReference type="EMBL" id="QRWT01000002">
    <property type="protein sequence ID" value="RGT57273.1"/>
    <property type="molecule type" value="Genomic_DNA"/>
</dbReference>
<accession>A0A3E4IMN8</accession>
<reference evidence="13 14" key="1">
    <citation type="submission" date="2018-08" db="EMBL/GenBank/DDBJ databases">
        <title>A genome reference for cultivated species of the human gut microbiota.</title>
        <authorList>
            <person name="Zou Y."/>
            <person name="Xue W."/>
            <person name="Luo G."/>
        </authorList>
    </citation>
    <scope>NUCLEOTIDE SEQUENCE [LARGE SCALE GENOMIC DNA]</scope>
    <source>
        <strain evidence="9 13">AF19-10AC</strain>
        <strain evidence="11 15">AF31-23</strain>
        <strain evidence="10 14">AF36-16BH</strain>
    </source>
</reference>
<dbReference type="EMBL" id="RCXO01000002">
    <property type="protein sequence ID" value="RYT82541.1"/>
    <property type="molecule type" value="Genomic_DNA"/>
</dbReference>
<comment type="similarity">
    <text evidence="1">Belongs to the HicA mRNA interferase family.</text>
</comment>
<evidence type="ECO:0000313" key="16">
    <source>
        <dbReference type="Proteomes" id="UP000291191"/>
    </source>
</evidence>
<dbReference type="OrthoDB" id="9798547at2"/>
<dbReference type="Proteomes" id="UP000291191">
    <property type="component" value="Unassembled WGS sequence"/>
</dbReference>